<keyword evidence="3" id="KW-1185">Reference proteome</keyword>
<dbReference type="OrthoDB" id="5097102at2759"/>
<sequence>MPSSTITSLLWSGDSSLTVKGQAYPDVNAEGEFRTSTHYLLQWCDGPSDTVCEYQTAFLELGPWASETLPEGAAETGTFDVHGLVDGTPYTSVCDMSRSVIQKCTVKKNFGYADYTSYKFSRTKGETGAEFTLSYYAVTLTSGFEDFSSASEVPSASRTTSGVEASSTNDTSSTADASIGGAGNKSDSPSETGTSAVETTATESSSSTDSTDAPSPGSHPVVRVFTALVLAGMATALVI</sequence>
<gene>
    <name evidence="2" type="ORF">FLONG3_2806</name>
</gene>
<evidence type="ECO:0000313" key="3">
    <source>
        <dbReference type="Proteomes" id="UP000266234"/>
    </source>
</evidence>
<protein>
    <submittedName>
        <fullName evidence="2">Uncharacterized protein</fullName>
    </submittedName>
</protein>
<name>A0A395T2K1_9HYPO</name>
<evidence type="ECO:0000256" key="1">
    <source>
        <dbReference type="SAM" id="MobiDB-lite"/>
    </source>
</evidence>
<feature type="compositionally biased region" description="Polar residues" evidence="1">
    <location>
        <begin position="152"/>
        <end position="164"/>
    </location>
</feature>
<evidence type="ECO:0000313" key="2">
    <source>
        <dbReference type="EMBL" id="RGP78901.1"/>
    </source>
</evidence>
<dbReference type="EMBL" id="PXOG01000056">
    <property type="protein sequence ID" value="RGP78901.1"/>
    <property type="molecule type" value="Genomic_DNA"/>
</dbReference>
<feature type="compositionally biased region" description="Low complexity" evidence="1">
    <location>
        <begin position="165"/>
        <end position="178"/>
    </location>
</feature>
<feature type="compositionally biased region" description="Low complexity" evidence="1">
    <location>
        <begin position="190"/>
        <end position="218"/>
    </location>
</feature>
<feature type="region of interest" description="Disordered" evidence="1">
    <location>
        <begin position="152"/>
        <end position="218"/>
    </location>
</feature>
<dbReference type="Proteomes" id="UP000266234">
    <property type="component" value="Unassembled WGS sequence"/>
</dbReference>
<organism evidence="2 3">
    <name type="scientific">Fusarium longipes</name>
    <dbReference type="NCBI Taxonomy" id="694270"/>
    <lineage>
        <taxon>Eukaryota</taxon>
        <taxon>Fungi</taxon>
        <taxon>Dikarya</taxon>
        <taxon>Ascomycota</taxon>
        <taxon>Pezizomycotina</taxon>
        <taxon>Sordariomycetes</taxon>
        <taxon>Hypocreomycetidae</taxon>
        <taxon>Hypocreales</taxon>
        <taxon>Nectriaceae</taxon>
        <taxon>Fusarium</taxon>
    </lineage>
</organism>
<accession>A0A395T2K1</accession>
<comment type="caution">
    <text evidence="2">The sequence shown here is derived from an EMBL/GenBank/DDBJ whole genome shotgun (WGS) entry which is preliminary data.</text>
</comment>
<dbReference type="AlphaFoldDB" id="A0A395T2K1"/>
<reference evidence="2 3" key="1">
    <citation type="journal article" date="2018" name="PLoS Pathog.">
        <title>Evolution of structural diversity of trichothecenes, a family of toxins produced by plant pathogenic and entomopathogenic fungi.</title>
        <authorList>
            <person name="Proctor R.H."/>
            <person name="McCormick S.P."/>
            <person name="Kim H.S."/>
            <person name="Cardoza R.E."/>
            <person name="Stanley A.M."/>
            <person name="Lindo L."/>
            <person name="Kelly A."/>
            <person name="Brown D.W."/>
            <person name="Lee T."/>
            <person name="Vaughan M.M."/>
            <person name="Alexander N.J."/>
            <person name="Busman M."/>
            <person name="Gutierrez S."/>
        </authorList>
    </citation>
    <scope>NUCLEOTIDE SEQUENCE [LARGE SCALE GENOMIC DNA]</scope>
    <source>
        <strain evidence="2 3">NRRL 20695</strain>
    </source>
</reference>
<proteinExistence type="predicted"/>